<reference evidence="2" key="1">
    <citation type="submission" date="2016-10" db="EMBL/GenBank/DDBJ databases">
        <authorList>
            <person name="Varghese N."/>
            <person name="Submissions S."/>
        </authorList>
    </citation>
    <scope>NUCLEOTIDE SEQUENCE [LARGE SCALE GENOMIC DNA]</scope>
    <source>
        <strain evidence="2">Nm44</strain>
    </source>
</reference>
<organism evidence="1 2">
    <name type="scientific">Nitrosomonas communis</name>
    <dbReference type="NCBI Taxonomy" id="44574"/>
    <lineage>
        <taxon>Bacteria</taxon>
        <taxon>Pseudomonadati</taxon>
        <taxon>Pseudomonadota</taxon>
        <taxon>Betaproteobacteria</taxon>
        <taxon>Nitrosomonadales</taxon>
        <taxon>Nitrosomonadaceae</taxon>
        <taxon>Nitrosomonas</taxon>
    </lineage>
</organism>
<protein>
    <submittedName>
        <fullName evidence="1">Uncharacterized protein</fullName>
    </submittedName>
</protein>
<gene>
    <name evidence="1" type="ORF">SAMN05421863_100613</name>
</gene>
<keyword evidence="2" id="KW-1185">Reference proteome</keyword>
<evidence type="ECO:0000313" key="2">
    <source>
        <dbReference type="Proteomes" id="UP000183287"/>
    </source>
</evidence>
<proteinExistence type="predicted"/>
<sequence>MHHLDYCQVAANHSFIELNSAPHLLHQPYVTPSRYFFISKAKLKIHEDPPEEKCA</sequence>
<dbReference type="RefSeq" id="WP_177198042.1">
    <property type="nucleotide sequence ID" value="NZ_FOUB01000006.1"/>
</dbReference>
<accession>A0A1I4L7W7</accession>
<name>A0A1I4L7W7_9PROT</name>
<dbReference type="EMBL" id="FOUB01000006">
    <property type="protein sequence ID" value="SFL87128.1"/>
    <property type="molecule type" value="Genomic_DNA"/>
</dbReference>
<dbReference type="AlphaFoldDB" id="A0A1I4L7W7"/>
<evidence type="ECO:0000313" key="1">
    <source>
        <dbReference type="EMBL" id="SFL87128.1"/>
    </source>
</evidence>
<dbReference type="Proteomes" id="UP000183287">
    <property type="component" value="Unassembled WGS sequence"/>
</dbReference>